<keyword evidence="3 5" id="KW-1133">Transmembrane helix</keyword>
<evidence type="ECO:0000256" key="4">
    <source>
        <dbReference type="ARBA" id="ARBA00023136"/>
    </source>
</evidence>
<dbReference type="Proteomes" id="UP001200557">
    <property type="component" value="Unassembled WGS sequence"/>
</dbReference>
<feature type="transmembrane region" description="Helical" evidence="5">
    <location>
        <begin position="6"/>
        <end position="24"/>
    </location>
</feature>
<keyword evidence="2 5" id="KW-0812">Transmembrane</keyword>
<protein>
    <submittedName>
        <fullName evidence="6">DUF2585 domain-containing protein</fullName>
    </submittedName>
</protein>
<dbReference type="EMBL" id="JAKGAQ010000002">
    <property type="protein sequence ID" value="MCF2871637.1"/>
    <property type="molecule type" value="Genomic_DNA"/>
</dbReference>
<keyword evidence="4 5" id="KW-0472">Membrane</keyword>
<feature type="transmembrane region" description="Helical" evidence="5">
    <location>
        <begin position="127"/>
        <end position="152"/>
    </location>
</feature>
<accession>A0ABS9CX52</accession>
<name>A0ABS9CX52_9RHOB</name>
<evidence type="ECO:0000256" key="3">
    <source>
        <dbReference type="ARBA" id="ARBA00022989"/>
    </source>
</evidence>
<evidence type="ECO:0000313" key="7">
    <source>
        <dbReference type="Proteomes" id="UP001200557"/>
    </source>
</evidence>
<organism evidence="6 7">
    <name type="scientific">Octadecabacter dasysiphoniae</name>
    <dbReference type="NCBI Taxonomy" id="2909341"/>
    <lineage>
        <taxon>Bacteria</taxon>
        <taxon>Pseudomonadati</taxon>
        <taxon>Pseudomonadota</taxon>
        <taxon>Alphaproteobacteria</taxon>
        <taxon>Rhodobacterales</taxon>
        <taxon>Roseobacteraceae</taxon>
        <taxon>Octadecabacter</taxon>
    </lineage>
</organism>
<comment type="caution">
    <text evidence="6">The sequence shown here is derived from an EMBL/GenBank/DDBJ whole genome shotgun (WGS) entry which is preliminary data.</text>
</comment>
<proteinExistence type="predicted"/>
<evidence type="ECO:0000256" key="5">
    <source>
        <dbReference type="SAM" id="Phobius"/>
    </source>
</evidence>
<dbReference type="InterPro" id="IPR019691">
    <property type="entry name" value="DUF2585"/>
</dbReference>
<keyword evidence="7" id="KW-1185">Reference proteome</keyword>
<evidence type="ECO:0000256" key="1">
    <source>
        <dbReference type="ARBA" id="ARBA00022475"/>
    </source>
</evidence>
<keyword evidence="1" id="KW-1003">Cell membrane</keyword>
<dbReference type="PROSITE" id="PS51257">
    <property type="entry name" value="PROKAR_LIPOPROTEIN"/>
    <property type="match status" value="1"/>
</dbReference>
<reference evidence="6 7" key="1">
    <citation type="submission" date="2022-01" db="EMBL/GenBank/DDBJ databases">
        <title>Octadecabacter sp. nov., isolated from a marine alga.</title>
        <authorList>
            <person name="Jin M.S."/>
            <person name="Kim H.M."/>
            <person name="Han D.M."/>
            <person name="Jung J.J."/>
            <person name="Jeon C.O."/>
        </authorList>
    </citation>
    <scope>NUCLEOTIDE SEQUENCE [LARGE SCALE GENOMIC DNA]</scope>
    <source>
        <strain evidence="6 7">G9-8</strain>
    </source>
</reference>
<gene>
    <name evidence="6" type="ORF">L0664_11225</name>
</gene>
<feature type="transmembrane region" description="Helical" evidence="5">
    <location>
        <begin position="54"/>
        <end position="74"/>
    </location>
</feature>
<dbReference type="Pfam" id="PF10755">
    <property type="entry name" value="DUF2585"/>
    <property type="match status" value="1"/>
</dbReference>
<evidence type="ECO:0000256" key="2">
    <source>
        <dbReference type="ARBA" id="ARBA00022692"/>
    </source>
</evidence>
<sequence>MARTNLNIFAFAGLFIIGGTLWFWGQPLICSCGEIKLWVPSIFDGGNSQHIADWYTLSHILHGVLIALMGRLLFPKLGLEPLFLTAIVTGIGWEVIEHTNWVLAAFRATTINVGYLGDSVLNAVSDYIFMMGGFFAAYTLRIPVVIAGVVALELTAGLLGRDNLTLSTIQLIAPMDAINDWQQELNPVPFNGITN</sequence>
<evidence type="ECO:0000313" key="6">
    <source>
        <dbReference type="EMBL" id="MCF2871637.1"/>
    </source>
</evidence>
<dbReference type="RefSeq" id="WP_235225940.1">
    <property type="nucleotide sequence ID" value="NZ_JAKGAQ010000002.1"/>
</dbReference>